<dbReference type="InterPro" id="IPR016181">
    <property type="entry name" value="Acyl_CoA_acyltransferase"/>
</dbReference>
<feature type="domain" description="N-acetyltransferase" evidence="3">
    <location>
        <begin position="2"/>
        <end position="161"/>
    </location>
</feature>
<dbReference type="SUPFAM" id="SSF55729">
    <property type="entry name" value="Acyl-CoA N-acyltransferases (Nat)"/>
    <property type="match status" value="1"/>
</dbReference>
<dbReference type="Gene3D" id="3.40.630.30">
    <property type="match status" value="1"/>
</dbReference>
<dbReference type="PANTHER" id="PTHR43877:SF2">
    <property type="entry name" value="AMINOALKYLPHOSPHONATE N-ACETYLTRANSFERASE-RELATED"/>
    <property type="match status" value="1"/>
</dbReference>
<name>A0A974NE34_9GAMM</name>
<proteinExistence type="predicted"/>
<organism evidence="4 5">
    <name type="scientific">Entomomonas asaccharolytica</name>
    <dbReference type="NCBI Taxonomy" id="2785331"/>
    <lineage>
        <taxon>Bacteria</taxon>
        <taxon>Pseudomonadati</taxon>
        <taxon>Pseudomonadota</taxon>
        <taxon>Gammaproteobacteria</taxon>
        <taxon>Pseudomonadales</taxon>
        <taxon>Pseudomonadaceae</taxon>
        <taxon>Entomomonas</taxon>
    </lineage>
</organism>
<dbReference type="Proteomes" id="UP000595278">
    <property type="component" value="Chromosome"/>
</dbReference>
<evidence type="ECO:0000256" key="2">
    <source>
        <dbReference type="ARBA" id="ARBA00023315"/>
    </source>
</evidence>
<dbReference type="GO" id="GO:0016747">
    <property type="term" value="F:acyltransferase activity, transferring groups other than amino-acyl groups"/>
    <property type="evidence" value="ECO:0007669"/>
    <property type="project" value="InterPro"/>
</dbReference>
<keyword evidence="1" id="KW-0808">Transferase</keyword>
<dbReference type="InterPro" id="IPR050832">
    <property type="entry name" value="Bact_Acetyltransf"/>
</dbReference>
<reference evidence="4 5" key="1">
    <citation type="submission" date="2021-01" db="EMBL/GenBank/DDBJ databases">
        <title>Entomomonas sp. F2A isolated from a house cricket (Acheta domesticus).</title>
        <authorList>
            <person name="Spergser J."/>
            <person name="Busse H.-J."/>
        </authorList>
    </citation>
    <scope>NUCLEOTIDE SEQUENCE [LARGE SCALE GENOMIC DNA]</scope>
    <source>
        <strain evidence="4 5">F2A</strain>
    </source>
</reference>
<dbReference type="AlphaFoldDB" id="A0A974NE34"/>
<gene>
    <name evidence="4" type="ORF">JHT90_10610</name>
</gene>
<evidence type="ECO:0000313" key="5">
    <source>
        <dbReference type="Proteomes" id="UP000595278"/>
    </source>
</evidence>
<sequence length="161" mass="18363">MLTQRPVQADDLAIICQFPQTAEELFFFYPSAEYPLTVEQLTLAIEQRTHPTVIVKDREIAGFANFYQWQAGGCCKIGNVIINPKLRGQGIAKFLIKAMIRKAREHYQANQVEVACFNDNTAALLLYKQLGFTPVDIEQRENKQGKKVALIHLSYELIYVL</sequence>
<dbReference type="PROSITE" id="PS51186">
    <property type="entry name" value="GNAT"/>
    <property type="match status" value="1"/>
</dbReference>
<evidence type="ECO:0000256" key="1">
    <source>
        <dbReference type="ARBA" id="ARBA00022679"/>
    </source>
</evidence>
<accession>A0A974NE34</accession>
<keyword evidence="2" id="KW-0012">Acyltransferase</keyword>
<dbReference type="PANTHER" id="PTHR43877">
    <property type="entry name" value="AMINOALKYLPHOSPHONATE N-ACETYLTRANSFERASE-RELATED-RELATED"/>
    <property type="match status" value="1"/>
</dbReference>
<dbReference type="KEGG" id="eaz:JHT90_10610"/>
<evidence type="ECO:0000259" key="3">
    <source>
        <dbReference type="PROSITE" id="PS51186"/>
    </source>
</evidence>
<dbReference type="InterPro" id="IPR000182">
    <property type="entry name" value="GNAT_dom"/>
</dbReference>
<dbReference type="EMBL" id="CP067393">
    <property type="protein sequence ID" value="QQP84848.1"/>
    <property type="molecule type" value="Genomic_DNA"/>
</dbReference>
<dbReference type="Pfam" id="PF00583">
    <property type="entry name" value="Acetyltransf_1"/>
    <property type="match status" value="1"/>
</dbReference>
<dbReference type="CDD" id="cd04301">
    <property type="entry name" value="NAT_SF"/>
    <property type="match status" value="1"/>
</dbReference>
<dbReference type="RefSeq" id="WP_201090746.1">
    <property type="nucleotide sequence ID" value="NZ_CP067393.1"/>
</dbReference>
<protein>
    <submittedName>
        <fullName evidence="4">GNAT family N-acetyltransferase</fullName>
    </submittedName>
</protein>
<keyword evidence="5" id="KW-1185">Reference proteome</keyword>
<evidence type="ECO:0000313" key="4">
    <source>
        <dbReference type="EMBL" id="QQP84848.1"/>
    </source>
</evidence>